<dbReference type="SUPFAM" id="SSF49854">
    <property type="entry name" value="Spermadhesin, CUB domain"/>
    <property type="match status" value="1"/>
</dbReference>
<dbReference type="GO" id="GO:0006508">
    <property type="term" value="P:proteolysis"/>
    <property type="evidence" value="ECO:0007669"/>
    <property type="project" value="UniProtKB-KW"/>
</dbReference>
<organism evidence="19 20">
    <name type="scientific">Steinernema hermaphroditum</name>
    <dbReference type="NCBI Taxonomy" id="289476"/>
    <lineage>
        <taxon>Eukaryota</taxon>
        <taxon>Metazoa</taxon>
        <taxon>Ecdysozoa</taxon>
        <taxon>Nematoda</taxon>
        <taxon>Chromadorea</taxon>
        <taxon>Rhabditida</taxon>
        <taxon>Tylenchina</taxon>
        <taxon>Panagrolaimomorpha</taxon>
        <taxon>Strongyloidoidea</taxon>
        <taxon>Steinernematidae</taxon>
        <taxon>Steinernema</taxon>
    </lineage>
</organism>
<evidence type="ECO:0000259" key="17">
    <source>
        <dbReference type="PROSITE" id="PS01180"/>
    </source>
</evidence>
<keyword evidence="6 12" id="KW-0732">Signal</keyword>
<dbReference type="SMART" id="SM00042">
    <property type="entry name" value="CUB"/>
    <property type="match status" value="1"/>
</dbReference>
<dbReference type="PIRSF" id="PIRSF036365">
    <property type="entry name" value="Astacin_nematoda"/>
    <property type="match status" value="1"/>
</dbReference>
<keyword evidence="5 14" id="KW-0479">Metal-binding</keyword>
<feature type="domain" description="Peptidase M12A" evidence="18">
    <location>
        <begin position="114"/>
        <end position="315"/>
    </location>
</feature>
<comment type="cofactor">
    <cofactor evidence="14 15">
        <name>Zn(2+)</name>
        <dbReference type="ChEBI" id="CHEBI:29105"/>
    </cofactor>
    <text evidence="14 15">Binds 1 zinc ion per subunit.</text>
</comment>
<comment type="caution">
    <text evidence="13">Lacks conserved residue(s) required for the propagation of feature annotation.</text>
</comment>
<accession>A0AA39I845</accession>
<feature type="binding site" evidence="14">
    <location>
        <position position="216"/>
    </location>
    <ligand>
        <name>Zn(2+)</name>
        <dbReference type="ChEBI" id="CHEBI:29105"/>
        <note>catalytic</note>
    </ligand>
</feature>
<reference evidence="19" key="1">
    <citation type="submission" date="2023-06" db="EMBL/GenBank/DDBJ databases">
        <title>Genomic analysis of the entomopathogenic nematode Steinernema hermaphroditum.</title>
        <authorList>
            <person name="Schwarz E.M."/>
            <person name="Heppert J.K."/>
            <person name="Baniya A."/>
            <person name="Schwartz H.T."/>
            <person name="Tan C.-H."/>
            <person name="Antoshechkin I."/>
            <person name="Sternberg P.W."/>
            <person name="Goodrich-Blair H."/>
            <person name="Dillman A.R."/>
        </authorList>
    </citation>
    <scope>NUCLEOTIDE SEQUENCE</scope>
    <source>
        <strain evidence="19">PS9179</strain>
        <tissue evidence="19">Whole animal</tissue>
    </source>
</reference>
<dbReference type="PROSITE" id="PS51864">
    <property type="entry name" value="ASTACIN"/>
    <property type="match status" value="1"/>
</dbReference>
<evidence type="ECO:0000313" key="20">
    <source>
        <dbReference type="Proteomes" id="UP001175271"/>
    </source>
</evidence>
<dbReference type="PROSITE" id="PS01180">
    <property type="entry name" value="CUB"/>
    <property type="match status" value="1"/>
</dbReference>
<dbReference type="Gene3D" id="3.40.390.10">
    <property type="entry name" value="Collagenase (Catalytic Domain)"/>
    <property type="match status" value="1"/>
</dbReference>
<evidence type="ECO:0000256" key="5">
    <source>
        <dbReference type="ARBA" id="ARBA00022723"/>
    </source>
</evidence>
<dbReference type="InterPro" id="IPR017050">
    <property type="entry name" value="Metallopeptidase_nem"/>
</dbReference>
<evidence type="ECO:0000256" key="8">
    <source>
        <dbReference type="ARBA" id="ARBA00022833"/>
    </source>
</evidence>
<keyword evidence="9 14" id="KW-0482">Metalloprotease</keyword>
<protein>
    <recommendedName>
        <fullName evidence="12">Zinc metalloproteinase</fullName>
    </recommendedName>
</protein>
<feature type="binding site" evidence="14">
    <location>
        <position position="210"/>
    </location>
    <ligand>
        <name>Zn(2+)</name>
        <dbReference type="ChEBI" id="CHEBI:29105"/>
        <note>catalytic</note>
    </ligand>
</feature>
<keyword evidence="3" id="KW-0245">EGF-like domain</keyword>
<proteinExistence type="predicted"/>
<keyword evidence="10" id="KW-1015">Disulfide bond</keyword>
<dbReference type="PRINTS" id="PR00480">
    <property type="entry name" value="ASTACIN"/>
</dbReference>
<keyword evidence="4 14" id="KW-0645">Protease</keyword>
<dbReference type="GO" id="GO:0005576">
    <property type="term" value="C:extracellular region"/>
    <property type="evidence" value="ECO:0007669"/>
    <property type="project" value="UniProtKB-SubCell"/>
</dbReference>
<feature type="compositionally biased region" description="Polar residues" evidence="16">
    <location>
        <begin position="488"/>
        <end position="500"/>
    </location>
</feature>
<comment type="subcellular location">
    <subcellularLocation>
        <location evidence="1 12">Secreted</location>
    </subcellularLocation>
</comment>
<dbReference type="Proteomes" id="UP001175271">
    <property type="component" value="Unassembled WGS sequence"/>
</dbReference>
<dbReference type="InterPro" id="IPR000859">
    <property type="entry name" value="CUB_dom"/>
</dbReference>
<dbReference type="CDD" id="cd04280">
    <property type="entry name" value="ZnMc_astacin_like"/>
    <property type="match status" value="1"/>
</dbReference>
<keyword evidence="2 12" id="KW-0964">Secreted</keyword>
<dbReference type="InterPro" id="IPR000742">
    <property type="entry name" value="EGF"/>
</dbReference>
<name>A0AA39I845_9BILA</name>
<evidence type="ECO:0000256" key="12">
    <source>
        <dbReference type="PIRNR" id="PIRNR036365"/>
    </source>
</evidence>
<dbReference type="SMART" id="SM00209">
    <property type="entry name" value="TSP1"/>
    <property type="match status" value="1"/>
</dbReference>
<sequence length="570" mass="64672">MLRSFLFALLLLLAEAVRFYDFVPKGESHFNGVPVEKYARSMNRLIQLTHQLMDVDTSNFPQFEDMEWNPNATSRGTNPFLYQGDVALSEIQLDALVKDFEDQLAEKEGRPVSEQLYSVSTNLWRRFPINWSIDWRWPPEGGVAAIRRGIALWEESTCVTFRQSTNFRYGGIEFYYGNGCFSPYGKIDKNRISIGAHCQEASVIAHEIGHSLGLFHTQVRPDAQDYVQVFWNNIQPDQRFNFRSPPAYFRPATRDIPYDLGSAMHYGRYFFQTRRGLNTILPLDKRYYQSMGQRAGLSFTDAKEINTMYCENVCPRKLACLHGGYTDPKDCSKCRCPDGLGGKLCESVASSSGRCGDAELRATNGYQTLKMNGVGECNYRITAPQGRKVALVLDWSYFDGGNFQDACDFNYVELKYTSNLQSVGARFCHDYRTPSVIIPADESSNQVYIIYRSEKSAYGFTLRYRYEPTYPPAPVSSTTKRPETTTTARVPSGTTRSSSTFEGWGPWSVCSSPCGGCGTRIRRNLSDPHKSQHTYCNFDPCHHPSYSSPYCCGSFHYSSFHGVCIHNSKN</sequence>
<dbReference type="InterPro" id="IPR034035">
    <property type="entry name" value="Astacin-like_dom"/>
</dbReference>
<feature type="binding site" evidence="14">
    <location>
        <position position="206"/>
    </location>
    <ligand>
        <name>Zn(2+)</name>
        <dbReference type="ChEBI" id="CHEBI:29105"/>
        <note>catalytic</note>
    </ligand>
</feature>
<dbReference type="InterPro" id="IPR006026">
    <property type="entry name" value="Peptidase_Metallo"/>
</dbReference>
<evidence type="ECO:0000256" key="16">
    <source>
        <dbReference type="SAM" id="MobiDB-lite"/>
    </source>
</evidence>
<evidence type="ECO:0000256" key="4">
    <source>
        <dbReference type="ARBA" id="ARBA00022670"/>
    </source>
</evidence>
<evidence type="ECO:0000256" key="13">
    <source>
        <dbReference type="PROSITE-ProRule" id="PRU00059"/>
    </source>
</evidence>
<feature type="region of interest" description="Disordered" evidence="16">
    <location>
        <begin position="473"/>
        <end position="500"/>
    </location>
</feature>
<dbReference type="Gene3D" id="2.60.120.290">
    <property type="entry name" value="Spermadhesin, CUB domain"/>
    <property type="match status" value="1"/>
</dbReference>
<dbReference type="EMBL" id="JAUCMV010000002">
    <property type="protein sequence ID" value="KAK0418484.1"/>
    <property type="molecule type" value="Genomic_DNA"/>
</dbReference>
<evidence type="ECO:0000256" key="15">
    <source>
        <dbReference type="RuleBase" id="RU361183"/>
    </source>
</evidence>
<dbReference type="InterPro" id="IPR001506">
    <property type="entry name" value="Peptidase_M12A"/>
</dbReference>
<evidence type="ECO:0000256" key="1">
    <source>
        <dbReference type="ARBA" id="ARBA00004613"/>
    </source>
</evidence>
<keyword evidence="11" id="KW-0325">Glycoprotein</keyword>
<evidence type="ECO:0000256" key="2">
    <source>
        <dbReference type="ARBA" id="ARBA00022525"/>
    </source>
</evidence>
<evidence type="ECO:0000256" key="7">
    <source>
        <dbReference type="ARBA" id="ARBA00022801"/>
    </source>
</evidence>
<dbReference type="PROSITE" id="PS00022">
    <property type="entry name" value="EGF_1"/>
    <property type="match status" value="1"/>
</dbReference>
<dbReference type="InterPro" id="IPR024079">
    <property type="entry name" value="MetalloPept_cat_dom_sf"/>
</dbReference>
<dbReference type="GO" id="GO:0004222">
    <property type="term" value="F:metalloendopeptidase activity"/>
    <property type="evidence" value="ECO:0007669"/>
    <property type="project" value="UniProtKB-UniRule"/>
</dbReference>
<keyword evidence="8 14" id="KW-0862">Zinc</keyword>
<dbReference type="Pfam" id="PF01400">
    <property type="entry name" value="Astacin"/>
    <property type="match status" value="1"/>
</dbReference>
<evidence type="ECO:0000256" key="3">
    <source>
        <dbReference type="ARBA" id="ARBA00022536"/>
    </source>
</evidence>
<feature type="active site" evidence="14">
    <location>
        <position position="207"/>
    </location>
</feature>
<gene>
    <name evidence="19" type="ORF">QR680_013583</name>
</gene>
<dbReference type="PROSITE" id="PS50092">
    <property type="entry name" value="TSP1"/>
    <property type="match status" value="1"/>
</dbReference>
<comment type="caution">
    <text evidence="19">The sequence shown here is derived from an EMBL/GenBank/DDBJ whole genome shotgun (WGS) entry which is preliminary data.</text>
</comment>
<dbReference type="GO" id="GO:0008270">
    <property type="term" value="F:zinc ion binding"/>
    <property type="evidence" value="ECO:0007669"/>
    <property type="project" value="UniProtKB-UniRule"/>
</dbReference>
<dbReference type="InterPro" id="IPR000884">
    <property type="entry name" value="TSP1_rpt"/>
</dbReference>
<feature type="signal peptide" evidence="12 15">
    <location>
        <begin position="1"/>
        <end position="16"/>
    </location>
</feature>
<evidence type="ECO:0000256" key="9">
    <source>
        <dbReference type="ARBA" id="ARBA00023049"/>
    </source>
</evidence>
<keyword evidence="7 14" id="KW-0378">Hydrolase</keyword>
<dbReference type="GO" id="GO:0018996">
    <property type="term" value="P:molting cycle, collagen and cuticulin-based cuticle"/>
    <property type="evidence" value="ECO:0007669"/>
    <property type="project" value="InterPro"/>
</dbReference>
<dbReference type="PANTHER" id="PTHR10127">
    <property type="entry name" value="DISCOIDIN, CUB, EGF, LAMININ , AND ZINC METALLOPROTEASE DOMAIN CONTAINING"/>
    <property type="match status" value="1"/>
</dbReference>
<feature type="domain" description="CUB" evidence="17">
    <location>
        <begin position="345"/>
        <end position="467"/>
    </location>
</feature>
<evidence type="ECO:0000259" key="18">
    <source>
        <dbReference type="PROSITE" id="PS51864"/>
    </source>
</evidence>
<evidence type="ECO:0000256" key="6">
    <source>
        <dbReference type="ARBA" id="ARBA00022729"/>
    </source>
</evidence>
<dbReference type="AlphaFoldDB" id="A0AA39I845"/>
<dbReference type="InterPro" id="IPR035914">
    <property type="entry name" value="Sperma_CUB_dom_sf"/>
</dbReference>
<dbReference type="SMART" id="SM00235">
    <property type="entry name" value="ZnMc"/>
    <property type="match status" value="1"/>
</dbReference>
<evidence type="ECO:0000313" key="19">
    <source>
        <dbReference type="EMBL" id="KAK0418484.1"/>
    </source>
</evidence>
<dbReference type="PANTHER" id="PTHR10127:SF780">
    <property type="entry name" value="METALLOENDOPEPTIDASE"/>
    <property type="match status" value="1"/>
</dbReference>
<evidence type="ECO:0000256" key="14">
    <source>
        <dbReference type="PROSITE-ProRule" id="PRU01211"/>
    </source>
</evidence>
<keyword evidence="20" id="KW-1185">Reference proteome</keyword>
<evidence type="ECO:0000256" key="10">
    <source>
        <dbReference type="ARBA" id="ARBA00023157"/>
    </source>
</evidence>
<dbReference type="CDD" id="cd00041">
    <property type="entry name" value="CUB"/>
    <property type="match status" value="1"/>
</dbReference>
<evidence type="ECO:0000256" key="11">
    <source>
        <dbReference type="ARBA" id="ARBA00023180"/>
    </source>
</evidence>
<dbReference type="SUPFAM" id="SSF55486">
    <property type="entry name" value="Metalloproteases ('zincins'), catalytic domain"/>
    <property type="match status" value="1"/>
</dbReference>
<feature type="chain" id="PRO_5041488636" description="Zinc metalloproteinase" evidence="12 15">
    <location>
        <begin position="17"/>
        <end position="570"/>
    </location>
</feature>